<organism evidence="2 3">
    <name type="scientific">Qipengyuania benthica</name>
    <dbReference type="NCBI Taxonomy" id="3067651"/>
    <lineage>
        <taxon>Bacteria</taxon>
        <taxon>Pseudomonadati</taxon>
        <taxon>Pseudomonadota</taxon>
        <taxon>Alphaproteobacteria</taxon>
        <taxon>Sphingomonadales</taxon>
        <taxon>Erythrobacteraceae</taxon>
        <taxon>Qipengyuania</taxon>
    </lineage>
</organism>
<dbReference type="RefSeq" id="WP_305929070.1">
    <property type="nucleotide sequence ID" value="NZ_JAVAIL010000001.1"/>
</dbReference>
<gene>
    <name evidence="2" type="ORF">Q9K01_04925</name>
</gene>
<dbReference type="EMBL" id="JAVAIL010000001">
    <property type="protein sequence ID" value="MDP4538965.1"/>
    <property type="molecule type" value="Genomic_DNA"/>
</dbReference>
<comment type="caution">
    <text evidence="2">The sequence shown here is derived from an EMBL/GenBank/DDBJ whole genome shotgun (WGS) entry which is preliminary data.</text>
</comment>
<proteinExistence type="predicted"/>
<keyword evidence="1" id="KW-1133">Transmembrane helix</keyword>
<protein>
    <submittedName>
        <fullName evidence="2">Uncharacterized protein</fullName>
    </submittedName>
</protein>
<dbReference type="Proteomes" id="UP001235664">
    <property type="component" value="Unassembled WGS sequence"/>
</dbReference>
<name>A0ABT9H6L7_9SPHN</name>
<reference evidence="2 3" key="1">
    <citation type="submission" date="2023-08" db="EMBL/GenBank/DDBJ databases">
        <title>genomic of DY56.</title>
        <authorList>
            <person name="Wang Y."/>
        </authorList>
    </citation>
    <scope>NUCLEOTIDE SEQUENCE [LARGE SCALE GENOMIC DNA]</scope>
    <source>
        <strain evidence="2 3">DY56-A-20</strain>
    </source>
</reference>
<feature type="transmembrane region" description="Helical" evidence="1">
    <location>
        <begin position="6"/>
        <end position="24"/>
    </location>
</feature>
<keyword evidence="1" id="KW-0472">Membrane</keyword>
<sequence length="69" mass="7347">MLDIVLSITVLAAIALCGGAWLAWKRGHRKQALLMLVLVAVALLNVAIWTVPDEGGTAPLDRVERGAVE</sequence>
<accession>A0ABT9H6L7</accession>
<keyword evidence="1" id="KW-0812">Transmembrane</keyword>
<feature type="transmembrane region" description="Helical" evidence="1">
    <location>
        <begin position="31"/>
        <end position="51"/>
    </location>
</feature>
<evidence type="ECO:0000313" key="2">
    <source>
        <dbReference type="EMBL" id="MDP4538965.1"/>
    </source>
</evidence>
<keyword evidence="3" id="KW-1185">Reference proteome</keyword>
<evidence type="ECO:0000256" key="1">
    <source>
        <dbReference type="SAM" id="Phobius"/>
    </source>
</evidence>
<evidence type="ECO:0000313" key="3">
    <source>
        <dbReference type="Proteomes" id="UP001235664"/>
    </source>
</evidence>